<accession>A0AAD5QZJ3</accession>
<dbReference type="Proteomes" id="UP001196413">
    <property type="component" value="Unassembled WGS sequence"/>
</dbReference>
<protein>
    <submittedName>
        <fullName evidence="1">Uncharacterized protein</fullName>
    </submittedName>
</protein>
<reference evidence="1" key="1">
    <citation type="submission" date="2021-06" db="EMBL/GenBank/DDBJ databases">
        <title>Parelaphostrongylus tenuis whole genome reference sequence.</title>
        <authorList>
            <person name="Garwood T.J."/>
            <person name="Larsen P.A."/>
            <person name="Fountain-Jones N.M."/>
            <person name="Garbe J.R."/>
            <person name="Macchietto M.G."/>
            <person name="Kania S.A."/>
            <person name="Gerhold R.W."/>
            <person name="Richards J.E."/>
            <person name="Wolf T.M."/>
        </authorList>
    </citation>
    <scope>NUCLEOTIDE SEQUENCE</scope>
    <source>
        <strain evidence="1">MNPRO001-30</strain>
        <tissue evidence="1">Meninges</tissue>
    </source>
</reference>
<evidence type="ECO:0000313" key="2">
    <source>
        <dbReference type="Proteomes" id="UP001196413"/>
    </source>
</evidence>
<keyword evidence="2" id="KW-1185">Reference proteome</keyword>
<proteinExistence type="predicted"/>
<name>A0AAD5QZJ3_PARTN</name>
<evidence type="ECO:0000313" key="1">
    <source>
        <dbReference type="EMBL" id="KAJ1366752.1"/>
    </source>
</evidence>
<organism evidence="1 2">
    <name type="scientific">Parelaphostrongylus tenuis</name>
    <name type="common">Meningeal worm</name>
    <dbReference type="NCBI Taxonomy" id="148309"/>
    <lineage>
        <taxon>Eukaryota</taxon>
        <taxon>Metazoa</taxon>
        <taxon>Ecdysozoa</taxon>
        <taxon>Nematoda</taxon>
        <taxon>Chromadorea</taxon>
        <taxon>Rhabditida</taxon>
        <taxon>Rhabditina</taxon>
        <taxon>Rhabditomorpha</taxon>
        <taxon>Strongyloidea</taxon>
        <taxon>Metastrongylidae</taxon>
        <taxon>Parelaphostrongylus</taxon>
    </lineage>
</organism>
<dbReference type="EMBL" id="JAHQIW010005651">
    <property type="protein sequence ID" value="KAJ1366752.1"/>
    <property type="molecule type" value="Genomic_DNA"/>
</dbReference>
<sequence>MASIGRSVVMICTIDNRGPTVPCDPRDCLLELRQRQRGQCSLREFRQFVVIIPSALAPTAARTFSFSIRLKLQMVVPKYSALYEVQYLLEIRHGQST</sequence>
<comment type="caution">
    <text evidence="1">The sequence shown here is derived from an EMBL/GenBank/DDBJ whole genome shotgun (WGS) entry which is preliminary data.</text>
</comment>
<gene>
    <name evidence="1" type="ORF">KIN20_027507</name>
</gene>
<dbReference type="AlphaFoldDB" id="A0AAD5QZJ3"/>